<accession>A0A0N4XQD7</accession>
<dbReference type="EMBL" id="UYSL01009505">
    <property type="protein sequence ID" value="VDL68329.1"/>
    <property type="molecule type" value="Genomic_DNA"/>
</dbReference>
<name>A0A0N4XQD7_NIPBR</name>
<evidence type="ECO:0000313" key="3">
    <source>
        <dbReference type="Proteomes" id="UP000271162"/>
    </source>
</evidence>
<proteinExistence type="predicted"/>
<evidence type="ECO:0000313" key="2">
    <source>
        <dbReference type="EMBL" id="VDL68329.1"/>
    </source>
</evidence>
<feature type="compositionally biased region" description="Low complexity" evidence="1">
    <location>
        <begin position="40"/>
        <end position="63"/>
    </location>
</feature>
<organism evidence="4">
    <name type="scientific">Nippostrongylus brasiliensis</name>
    <name type="common">Rat hookworm</name>
    <dbReference type="NCBI Taxonomy" id="27835"/>
    <lineage>
        <taxon>Eukaryota</taxon>
        <taxon>Metazoa</taxon>
        <taxon>Ecdysozoa</taxon>
        <taxon>Nematoda</taxon>
        <taxon>Chromadorea</taxon>
        <taxon>Rhabditida</taxon>
        <taxon>Rhabditina</taxon>
        <taxon>Rhabditomorpha</taxon>
        <taxon>Strongyloidea</taxon>
        <taxon>Heligmosomidae</taxon>
        <taxon>Nippostrongylus</taxon>
    </lineage>
</organism>
<sequence>MSTPMLSGQPGPPGPPGEDNTSTYAPITCPPLDTSCIKCPAGEPGPAGPDGPVGNPGPDGEPG</sequence>
<dbReference type="AlphaFoldDB" id="A0A0N4XQD7"/>
<gene>
    <name evidence="2" type="ORF">NBR_LOCUS4740</name>
</gene>
<keyword evidence="3" id="KW-1185">Reference proteome</keyword>
<feature type="region of interest" description="Disordered" evidence="1">
    <location>
        <begin position="1"/>
        <end position="63"/>
    </location>
</feature>
<dbReference type="WBParaSite" id="NBR_0000473901-mRNA-1">
    <property type="protein sequence ID" value="NBR_0000473901-mRNA-1"/>
    <property type="gene ID" value="NBR_0000473901"/>
</dbReference>
<reference evidence="4" key="1">
    <citation type="submission" date="2017-02" db="UniProtKB">
        <authorList>
            <consortium name="WormBaseParasite"/>
        </authorList>
    </citation>
    <scope>IDENTIFICATION</scope>
</reference>
<evidence type="ECO:0000256" key="1">
    <source>
        <dbReference type="SAM" id="MobiDB-lite"/>
    </source>
</evidence>
<dbReference type="Proteomes" id="UP000271162">
    <property type="component" value="Unassembled WGS sequence"/>
</dbReference>
<reference evidence="2 3" key="2">
    <citation type="submission" date="2018-11" db="EMBL/GenBank/DDBJ databases">
        <authorList>
            <consortium name="Pathogen Informatics"/>
        </authorList>
    </citation>
    <scope>NUCLEOTIDE SEQUENCE [LARGE SCALE GENOMIC DNA]</scope>
</reference>
<protein>
    <submittedName>
        <fullName evidence="4">Collagen triple helix repeat protein</fullName>
    </submittedName>
</protein>
<evidence type="ECO:0000313" key="4">
    <source>
        <dbReference type="WBParaSite" id="NBR_0000473901-mRNA-1"/>
    </source>
</evidence>
<dbReference type="STRING" id="27835.A0A0N4XQD7"/>